<feature type="transmembrane region" description="Helical" evidence="5">
    <location>
        <begin position="259"/>
        <end position="278"/>
    </location>
</feature>
<evidence type="ECO:0000259" key="6">
    <source>
        <dbReference type="Pfam" id="PF06271"/>
    </source>
</evidence>
<evidence type="ECO:0000256" key="4">
    <source>
        <dbReference type="ARBA" id="ARBA00023136"/>
    </source>
</evidence>
<evidence type="ECO:0000313" key="8">
    <source>
        <dbReference type="Proteomes" id="UP000502823"/>
    </source>
</evidence>
<keyword evidence="8" id="KW-1185">Reference proteome</keyword>
<keyword evidence="3 5" id="KW-1133">Transmembrane helix</keyword>
<gene>
    <name evidence="7" type="ORF">Cfor_08607</name>
</gene>
<evidence type="ECO:0000256" key="2">
    <source>
        <dbReference type="ARBA" id="ARBA00022692"/>
    </source>
</evidence>
<proteinExistence type="predicted"/>
<comment type="subcellular location">
    <subcellularLocation>
        <location evidence="1">Membrane</location>
        <topology evidence="1">Multi-pass membrane protein</topology>
    </subcellularLocation>
</comment>
<dbReference type="EMBL" id="BLKM01000628">
    <property type="protein sequence ID" value="GFG36343.1"/>
    <property type="molecule type" value="Genomic_DNA"/>
</dbReference>
<dbReference type="Pfam" id="PF06271">
    <property type="entry name" value="RDD"/>
    <property type="match status" value="1"/>
</dbReference>
<evidence type="ECO:0000313" key="7">
    <source>
        <dbReference type="EMBL" id="GFG36343.1"/>
    </source>
</evidence>
<feature type="transmembrane region" description="Helical" evidence="5">
    <location>
        <begin position="134"/>
        <end position="155"/>
    </location>
</feature>
<dbReference type="GO" id="GO:0016020">
    <property type="term" value="C:membrane"/>
    <property type="evidence" value="ECO:0007669"/>
    <property type="project" value="UniProtKB-SubCell"/>
</dbReference>
<keyword evidence="4 5" id="KW-0472">Membrane</keyword>
<feature type="domain" description="RDD" evidence="6">
    <location>
        <begin position="121"/>
        <end position="242"/>
    </location>
</feature>
<organism evidence="7 8">
    <name type="scientific">Coptotermes formosanus</name>
    <name type="common">Formosan subterranean termite</name>
    <dbReference type="NCBI Taxonomy" id="36987"/>
    <lineage>
        <taxon>Eukaryota</taxon>
        <taxon>Metazoa</taxon>
        <taxon>Ecdysozoa</taxon>
        <taxon>Arthropoda</taxon>
        <taxon>Hexapoda</taxon>
        <taxon>Insecta</taxon>
        <taxon>Pterygota</taxon>
        <taxon>Neoptera</taxon>
        <taxon>Polyneoptera</taxon>
        <taxon>Dictyoptera</taxon>
        <taxon>Blattodea</taxon>
        <taxon>Blattoidea</taxon>
        <taxon>Termitoidae</taxon>
        <taxon>Rhinotermitidae</taxon>
        <taxon>Coptotermes</taxon>
    </lineage>
</organism>
<accession>A0A6L2PUQ3</accession>
<comment type="caution">
    <text evidence="7">The sequence shown here is derived from an EMBL/GenBank/DDBJ whole genome shotgun (WGS) entry which is preliminary data.</text>
</comment>
<evidence type="ECO:0000256" key="5">
    <source>
        <dbReference type="SAM" id="Phobius"/>
    </source>
</evidence>
<dbReference type="InParanoid" id="A0A6L2PUQ3"/>
<reference evidence="8" key="1">
    <citation type="submission" date="2020-01" db="EMBL/GenBank/DDBJ databases">
        <title>Draft genome sequence of the Termite Coptotermes fromosanus.</title>
        <authorList>
            <person name="Itakura S."/>
            <person name="Yosikawa Y."/>
            <person name="Umezawa K."/>
        </authorList>
    </citation>
    <scope>NUCLEOTIDE SEQUENCE [LARGE SCALE GENOMIC DNA]</scope>
</reference>
<dbReference type="OrthoDB" id="10061042at2759"/>
<dbReference type="FunCoup" id="A0A6L2PUQ3">
    <property type="interactions" value="305"/>
</dbReference>
<dbReference type="InterPro" id="IPR010432">
    <property type="entry name" value="RDD"/>
</dbReference>
<sequence>MPAESKTNFCSANGNGKNEPETYASTADYFVALEKWLRDVYMWQSVAAAFPYALMTNQFVPTSTVNVQNFGGQGGASIFPYITYVQNNDVLRNRWPPGTVTRPTQDQLHAAPEQGVEYRIPPLWKRFIAEFLDFLILFFLKLGVTFVAVDIFDFIDVDKYDLDVLRQHATFDYNIALEITSEIVLLELIHRIVVCIFETFWLQRGIGGHVGGATPGKTMMGIRVVLCTKVIHIDGRPVDVVTVYPGTDLGLGWAFARSFAKNVVLALLFPICFVLFFFRHNRTGYDILCRTIVVEDPPRQQH</sequence>
<protein>
    <recommendedName>
        <fullName evidence="6">RDD domain-containing protein</fullName>
    </recommendedName>
</protein>
<dbReference type="AlphaFoldDB" id="A0A6L2PUQ3"/>
<name>A0A6L2PUQ3_COPFO</name>
<dbReference type="PANTHER" id="PTHR13659:SF5">
    <property type="entry name" value="PROTEIN FAM8A1"/>
    <property type="match status" value="1"/>
</dbReference>
<evidence type="ECO:0000256" key="1">
    <source>
        <dbReference type="ARBA" id="ARBA00004141"/>
    </source>
</evidence>
<dbReference type="InterPro" id="IPR039871">
    <property type="entry name" value="FAM8A1"/>
</dbReference>
<dbReference type="Proteomes" id="UP000502823">
    <property type="component" value="Unassembled WGS sequence"/>
</dbReference>
<dbReference type="PANTHER" id="PTHR13659">
    <property type="entry name" value="AUTOSOMAL HIGHLY CONSERVED PROTEIN"/>
    <property type="match status" value="1"/>
</dbReference>
<keyword evidence="2 5" id="KW-0812">Transmembrane</keyword>
<evidence type="ECO:0000256" key="3">
    <source>
        <dbReference type="ARBA" id="ARBA00022989"/>
    </source>
</evidence>